<dbReference type="Pfam" id="PF04199">
    <property type="entry name" value="Cyclase"/>
    <property type="match status" value="1"/>
</dbReference>
<dbReference type="PANTHER" id="PTHR31118">
    <property type="entry name" value="CYCLASE-LIKE PROTEIN 2"/>
    <property type="match status" value="1"/>
</dbReference>
<gene>
    <name evidence="1" type="ORF">SAMN05192573_104400</name>
</gene>
<dbReference type="GO" id="GO:0019441">
    <property type="term" value="P:L-tryptophan catabolic process to kynurenine"/>
    <property type="evidence" value="ECO:0007669"/>
    <property type="project" value="InterPro"/>
</dbReference>
<dbReference type="EMBL" id="FNCG01000004">
    <property type="protein sequence ID" value="SDG70569.1"/>
    <property type="molecule type" value="Genomic_DNA"/>
</dbReference>
<evidence type="ECO:0000313" key="2">
    <source>
        <dbReference type="Proteomes" id="UP000199705"/>
    </source>
</evidence>
<keyword evidence="2" id="KW-1185">Reference proteome</keyword>
<dbReference type="PANTHER" id="PTHR31118:SF32">
    <property type="entry name" value="KYNURENINE FORMAMIDASE"/>
    <property type="match status" value="1"/>
</dbReference>
<accession>A0A1G7WFP6</accession>
<proteinExistence type="predicted"/>
<dbReference type="SUPFAM" id="SSF102198">
    <property type="entry name" value="Putative cyclase"/>
    <property type="match status" value="1"/>
</dbReference>
<sequence>MLSSDLQQKANMIRLSYTISQNTPAYGNKDKIFIRDNSSILKGETANTSCWIFSNNHIGTHIDSAFHFCQTGKKTYELPVEDFYYKKVSLIDIPCGQAKLISIPDIETSSDIDPEVELLLIRTGFEGYRDTDKYWNDNPGLAPELADYLRLKFPKLRCVGFDFISLTSWQFRPQGRESHKQFLCPGDDKVSILVIEDMALAAVNRKLNWVIVAPLFVEDGNGGAVTVFAEFA</sequence>
<dbReference type="Gene3D" id="3.50.30.50">
    <property type="entry name" value="Putative cyclase"/>
    <property type="match status" value="1"/>
</dbReference>
<dbReference type="STRING" id="551996.SAMN05192573_104400"/>
<dbReference type="AlphaFoldDB" id="A0A1G7WFP6"/>
<reference evidence="2" key="1">
    <citation type="submission" date="2016-10" db="EMBL/GenBank/DDBJ databases">
        <authorList>
            <person name="Varghese N."/>
            <person name="Submissions S."/>
        </authorList>
    </citation>
    <scope>NUCLEOTIDE SEQUENCE [LARGE SCALE GENOMIC DNA]</scope>
    <source>
        <strain evidence="2">Gh-67</strain>
    </source>
</reference>
<organism evidence="1 2">
    <name type="scientific">Mucilaginibacter gossypii</name>
    <dbReference type="NCBI Taxonomy" id="551996"/>
    <lineage>
        <taxon>Bacteria</taxon>
        <taxon>Pseudomonadati</taxon>
        <taxon>Bacteroidota</taxon>
        <taxon>Sphingobacteriia</taxon>
        <taxon>Sphingobacteriales</taxon>
        <taxon>Sphingobacteriaceae</taxon>
        <taxon>Mucilaginibacter</taxon>
    </lineage>
</organism>
<dbReference type="Proteomes" id="UP000199705">
    <property type="component" value="Unassembled WGS sequence"/>
</dbReference>
<evidence type="ECO:0000313" key="1">
    <source>
        <dbReference type="EMBL" id="SDG70569.1"/>
    </source>
</evidence>
<dbReference type="InterPro" id="IPR007325">
    <property type="entry name" value="KFase/CYL"/>
</dbReference>
<protein>
    <submittedName>
        <fullName evidence="1">Kynurenine formamidase</fullName>
    </submittedName>
</protein>
<dbReference type="InterPro" id="IPR037175">
    <property type="entry name" value="KFase_sf"/>
</dbReference>
<dbReference type="GO" id="GO:0004061">
    <property type="term" value="F:arylformamidase activity"/>
    <property type="evidence" value="ECO:0007669"/>
    <property type="project" value="InterPro"/>
</dbReference>
<name>A0A1G7WFP6_9SPHI</name>